<evidence type="ECO:0000313" key="3">
    <source>
        <dbReference type="EMBL" id="KAE9589782.1"/>
    </source>
</evidence>
<proteinExistence type="predicted"/>
<dbReference type="EMBL" id="WOCE01000021">
    <property type="protein sequence ID" value="KAE9589782.1"/>
    <property type="molecule type" value="Genomic_DNA"/>
</dbReference>
<feature type="region of interest" description="Disordered" evidence="1">
    <location>
        <begin position="661"/>
        <end position="680"/>
    </location>
</feature>
<name>A0A6A4NJU5_LUPAL</name>
<keyword evidence="4" id="KW-1185">Reference proteome</keyword>
<dbReference type="InterPro" id="IPR056714">
    <property type="entry name" value="DUF7812"/>
</dbReference>
<gene>
    <name evidence="3" type="ORF">Lalb_Chr21g0312581</name>
</gene>
<organism evidence="3 4">
    <name type="scientific">Lupinus albus</name>
    <name type="common">White lupine</name>
    <name type="synonym">Lupinus termis</name>
    <dbReference type="NCBI Taxonomy" id="3870"/>
    <lineage>
        <taxon>Eukaryota</taxon>
        <taxon>Viridiplantae</taxon>
        <taxon>Streptophyta</taxon>
        <taxon>Embryophyta</taxon>
        <taxon>Tracheophyta</taxon>
        <taxon>Spermatophyta</taxon>
        <taxon>Magnoliopsida</taxon>
        <taxon>eudicotyledons</taxon>
        <taxon>Gunneridae</taxon>
        <taxon>Pentapetalae</taxon>
        <taxon>rosids</taxon>
        <taxon>fabids</taxon>
        <taxon>Fabales</taxon>
        <taxon>Fabaceae</taxon>
        <taxon>Papilionoideae</taxon>
        <taxon>50 kb inversion clade</taxon>
        <taxon>genistoids sensu lato</taxon>
        <taxon>core genistoids</taxon>
        <taxon>Genisteae</taxon>
        <taxon>Lupinus</taxon>
    </lineage>
</organism>
<feature type="domain" description="DUF7812" evidence="2">
    <location>
        <begin position="71"/>
        <end position="534"/>
    </location>
</feature>
<dbReference type="OrthoDB" id="1882119at2759"/>
<protein>
    <recommendedName>
        <fullName evidence="2">DUF7812 domain-containing protein</fullName>
    </recommendedName>
</protein>
<dbReference type="Proteomes" id="UP000447434">
    <property type="component" value="Chromosome 21"/>
</dbReference>
<dbReference type="PANTHER" id="PTHR36786">
    <property type="entry name" value="2-ISOPROPYLMALATE SYNTHASE"/>
    <property type="match status" value="1"/>
</dbReference>
<evidence type="ECO:0000259" key="2">
    <source>
        <dbReference type="Pfam" id="PF25104"/>
    </source>
</evidence>
<feature type="compositionally biased region" description="Basic and acidic residues" evidence="1">
    <location>
        <begin position="669"/>
        <end position="680"/>
    </location>
</feature>
<feature type="region of interest" description="Disordered" evidence="1">
    <location>
        <begin position="1"/>
        <end position="20"/>
    </location>
</feature>
<sequence>MYADSEKLNHSLTNPHSPIPKDPNTLFHQLHTTFHYFLSSLPLFHNNVSQIRSNSFSHSRIWSIFEDLSHILRRCLVVLTLPQHTDQKFIIVKCRFILQALKAFVSVEVCERGGIKLLRFRNFVDDVDMELSDSATPFLCAVLEVFADELLKHQSLRRYLMITDSRNSINEKLFACHVNHGDTASVLEVISTHFILSVSNANTFENFIGRLFLHCGKDSGFPKLSLATAILLLLDPIALSAPKLFQAHIISLVSEVIGSGLSSENLALDMNYYLTAFQKSVTLYSIHVSSLQMDGFNVESKSVNQFSLLERCQATFVSYIQQVTSNRLNQVLSKADNMWHSFGCKMSKTKANLLRECISFMKGRQYIFPDSYRDISASTLDCLINQTFSQDVARDVLYTKENTSAADIFLLASILKLMSISLIQAIKSLSNSGDSGCLKTMGNTSVREKYDFLISIINHFQQFKLCLPVQTFLYNIMKSRQTNVSVSKSMLVHFSGLLSLCFSSGHDLLAKGCISVIMALMYLFIFEEGDLVTLESLRDMPLQSCSSEIPSDKTREGGRDKQSISKVAAEFHRVQKRNLRFDFIAEDETEETCNGEIFLNCILGNSKNLPDYDELADFFECEKEKDYSNWLKGRRKFRKWKHEKMIDLRKIKKKKIWKSMNCQKSRKSSRLEQMGKHLKH</sequence>
<dbReference type="PANTHER" id="PTHR36786:SF1">
    <property type="entry name" value="2-ISOPROPYLMALATE SYNTHASE"/>
    <property type="match status" value="1"/>
</dbReference>
<evidence type="ECO:0000256" key="1">
    <source>
        <dbReference type="SAM" id="MobiDB-lite"/>
    </source>
</evidence>
<dbReference type="Pfam" id="PF25104">
    <property type="entry name" value="DUF7812"/>
    <property type="match status" value="1"/>
</dbReference>
<accession>A0A6A4NJU5</accession>
<reference evidence="4" key="1">
    <citation type="journal article" date="2020" name="Nat. Commun.">
        <title>Genome sequence of the cluster root forming white lupin.</title>
        <authorList>
            <person name="Hufnagel B."/>
            <person name="Marques A."/>
            <person name="Soriano A."/>
            <person name="Marques L."/>
            <person name="Divol F."/>
            <person name="Doumas P."/>
            <person name="Sallet E."/>
            <person name="Mancinotti D."/>
            <person name="Carrere S."/>
            <person name="Marande W."/>
            <person name="Arribat S."/>
            <person name="Keller J."/>
            <person name="Huneau C."/>
            <person name="Blein T."/>
            <person name="Aime D."/>
            <person name="Laguerre M."/>
            <person name="Taylor J."/>
            <person name="Schubert V."/>
            <person name="Nelson M."/>
            <person name="Geu-Flores F."/>
            <person name="Crespi M."/>
            <person name="Gallardo-Guerrero K."/>
            <person name="Delaux P.-M."/>
            <person name="Salse J."/>
            <person name="Berges H."/>
            <person name="Guyot R."/>
            <person name="Gouzy J."/>
            <person name="Peret B."/>
        </authorList>
    </citation>
    <scope>NUCLEOTIDE SEQUENCE [LARGE SCALE GENOMIC DNA]</scope>
    <source>
        <strain evidence="4">cv. Amiga</strain>
    </source>
</reference>
<comment type="caution">
    <text evidence="3">The sequence shown here is derived from an EMBL/GenBank/DDBJ whole genome shotgun (WGS) entry which is preliminary data.</text>
</comment>
<evidence type="ECO:0000313" key="4">
    <source>
        <dbReference type="Proteomes" id="UP000447434"/>
    </source>
</evidence>
<dbReference type="AlphaFoldDB" id="A0A6A4NJU5"/>